<reference evidence="1" key="1">
    <citation type="submission" date="2009-08" db="EMBL/GenBank/DDBJ databases">
        <title>Annotation of Salpingoeca rosetta.</title>
        <authorList>
            <consortium name="The Broad Institute Genome Sequencing Platform"/>
            <person name="Russ C."/>
            <person name="Cuomo C."/>
            <person name="Burger G."/>
            <person name="Gray M.W."/>
            <person name="Holland P.W.H."/>
            <person name="King N."/>
            <person name="Lang F.B.F."/>
            <person name="Roger A.J."/>
            <person name="Ruiz-Trillo I."/>
            <person name="Young S.K."/>
            <person name="Zeng Q."/>
            <person name="Gargeya S."/>
            <person name="Alvarado L."/>
            <person name="Berlin A."/>
            <person name="Chapman S.B."/>
            <person name="Chen Z."/>
            <person name="Freedman E."/>
            <person name="Gellesch M."/>
            <person name="Goldberg J."/>
            <person name="Griggs A."/>
            <person name="Gujja S."/>
            <person name="Heilman E."/>
            <person name="Heiman D."/>
            <person name="Howarth C."/>
            <person name="Mehta T."/>
            <person name="Neiman D."/>
            <person name="Pearson M."/>
            <person name="Roberts A."/>
            <person name="Saif S."/>
            <person name="Shea T."/>
            <person name="Shenoy N."/>
            <person name="Sisk P."/>
            <person name="Stolte C."/>
            <person name="Sykes S."/>
            <person name="White J."/>
            <person name="Yandava C."/>
            <person name="Haas B."/>
            <person name="Nusbaum C."/>
            <person name="Birren B."/>
        </authorList>
    </citation>
    <scope>NUCLEOTIDE SEQUENCE [LARGE SCALE GENOMIC DNA]</scope>
    <source>
        <strain evidence="1">ATCC 50818</strain>
    </source>
</reference>
<gene>
    <name evidence="1" type="ORF">PTSG_08551</name>
</gene>
<accession>F2UK07</accession>
<dbReference type="Gene3D" id="3.30.450.30">
    <property type="entry name" value="Dynein light chain 2a, cytoplasmic"/>
    <property type="match status" value="1"/>
</dbReference>
<protein>
    <recommendedName>
        <fullName evidence="3">Roadblock/LAMTOR2 domain-containing protein</fullName>
    </recommendedName>
</protein>
<evidence type="ECO:0000313" key="2">
    <source>
        <dbReference type="Proteomes" id="UP000007799"/>
    </source>
</evidence>
<dbReference type="GeneID" id="16070899"/>
<sequence length="121" mass="13134">MQTEEFVRSLLRDQVDQVMLSSVQGRLICEATVSEPRNRLHNVQLLPELAKAMNRRLPALNFGALKAAVLQAASGNVVQMLFGPLVLTFVLAADDEAAIGAVLAMRADLDGPMSQLVEAYN</sequence>
<dbReference type="Proteomes" id="UP000007799">
    <property type="component" value="Unassembled WGS sequence"/>
</dbReference>
<evidence type="ECO:0000313" key="1">
    <source>
        <dbReference type="EMBL" id="EGD77456.1"/>
    </source>
</evidence>
<keyword evidence="2" id="KW-1185">Reference proteome</keyword>
<evidence type="ECO:0008006" key="3">
    <source>
        <dbReference type="Google" id="ProtNLM"/>
    </source>
</evidence>
<organism evidence="2">
    <name type="scientific">Salpingoeca rosetta (strain ATCC 50818 / BSB-021)</name>
    <dbReference type="NCBI Taxonomy" id="946362"/>
    <lineage>
        <taxon>Eukaryota</taxon>
        <taxon>Choanoflagellata</taxon>
        <taxon>Craspedida</taxon>
        <taxon>Salpingoecidae</taxon>
        <taxon>Salpingoeca</taxon>
    </lineage>
</organism>
<dbReference type="AlphaFoldDB" id="F2UK07"/>
<dbReference type="SUPFAM" id="SSF103196">
    <property type="entry name" value="Roadblock/LC7 domain"/>
    <property type="match status" value="1"/>
</dbReference>
<dbReference type="RefSeq" id="XP_004990344.1">
    <property type="nucleotide sequence ID" value="XM_004990287.1"/>
</dbReference>
<name>F2UK07_SALR5</name>
<dbReference type="KEGG" id="sre:PTSG_08551"/>
<dbReference type="InParanoid" id="F2UK07"/>
<dbReference type="EMBL" id="GL832978">
    <property type="protein sequence ID" value="EGD77456.1"/>
    <property type="molecule type" value="Genomic_DNA"/>
</dbReference>
<proteinExistence type="predicted"/>